<evidence type="ECO:0000256" key="2">
    <source>
        <dbReference type="ARBA" id="ARBA00017823"/>
    </source>
</evidence>
<comment type="similarity">
    <text evidence="1">Belongs to the FlgM family.</text>
</comment>
<evidence type="ECO:0000256" key="5">
    <source>
        <dbReference type="ARBA" id="ARBA00023015"/>
    </source>
</evidence>
<evidence type="ECO:0000256" key="4">
    <source>
        <dbReference type="ARBA" id="ARBA00022795"/>
    </source>
</evidence>
<name>A0A4R1MKV1_9FIRM</name>
<evidence type="ECO:0000313" key="8">
    <source>
        <dbReference type="EMBL" id="TCK93376.1"/>
    </source>
</evidence>
<dbReference type="OrthoDB" id="1767600at2"/>
<evidence type="ECO:0000256" key="6">
    <source>
        <dbReference type="ARBA" id="ARBA00023163"/>
    </source>
</evidence>
<organism evidence="8 9">
    <name type="scientific">Natranaerovirga hydrolytica</name>
    <dbReference type="NCBI Taxonomy" id="680378"/>
    <lineage>
        <taxon>Bacteria</taxon>
        <taxon>Bacillati</taxon>
        <taxon>Bacillota</taxon>
        <taxon>Clostridia</taxon>
        <taxon>Lachnospirales</taxon>
        <taxon>Natranaerovirgaceae</taxon>
        <taxon>Natranaerovirga</taxon>
    </lineage>
</organism>
<dbReference type="InterPro" id="IPR035890">
    <property type="entry name" value="Anti-sigma-28_factor_FlgM_sf"/>
</dbReference>
<accession>A0A4R1MKV1</accession>
<comment type="caution">
    <text evidence="8">The sequence shown here is derived from an EMBL/GenBank/DDBJ whole genome shotgun (WGS) entry which is preliminary data.</text>
</comment>
<keyword evidence="9" id="KW-1185">Reference proteome</keyword>
<dbReference type="AlphaFoldDB" id="A0A4R1MKV1"/>
<dbReference type="Proteomes" id="UP000294545">
    <property type="component" value="Unassembled WGS sequence"/>
</dbReference>
<dbReference type="Pfam" id="PF04316">
    <property type="entry name" value="FlgM"/>
    <property type="match status" value="1"/>
</dbReference>
<dbReference type="RefSeq" id="WP_132282282.1">
    <property type="nucleotide sequence ID" value="NZ_SMGQ01000012.1"/>
</dbReference>
<keyword evidence="3" id="KW-0678">Repressor</keyword>
<keyword evidence="6" id="KW-0804">Transcription</keyword>
<gene>
    <name evidence="8" type="ORF">EDC19_1569</name>
</gene>
<dbReference type="SUPFAM" id="SSF101498">
    <property type="entry name" value="Anti-sigma factor FlgM"/>
    <property type="match status" value="1"/>
</dbReference>
<reference evidence="8 9" key="1">
    <citation type="submission" date="2019-03" db="EMBL/GenBank/DDBJ databases">
        <title>Genomic Encyclopedia of Type Strains, Phase IV (KMG-IV): sequencing the most valuable type-strain genomes for metagenomic binning, comparative biology and taxonomic classification.</title>
        <authorList>
            <person name="Goeker M."/>
        </authorList>
    </citation>
    <scope>NUCLEOTIDE SEQUENCE [LARGE SCALE GENOMIC DNA]</scope>
    <source>
        <strain evidence="8 9">DSM 24176</strain>
    </source>
</reference>
<dbReference type="GO" id="GO:0044781">
    <property type="term" value="P:bacterial-type flagellum organization"/>
    <property type="evidence" value="ECO:0007669"/>
    <property type="project" value="UniProtKB-KW"/>
</dbReference>
<proteinExistence type="inferred from homology"/>
<sequence length="92" mass="10481">MRIDGVNKINNIYNKNATKVNKIESTTKEKDSLNISNYGKDLQKAKKVVKDTFDIRQSKVDYIKGQMESGTYNIGAKEVADKLVDNYFDSKI</sequence>
<dbReference type="EMBL" id="SMGQ01000012">
    <property type="protein sequence ID" value="TCK93376.1"/>
    <property type="molecule type" value="Genomic_DNA"/>
</dbReference>
<protein>
    <recommendedName>
        <fullName evidence="2">Negative regulator of flagellin synthesis</fullName>
    </recommendedName>
</protein>
<evidence type="ECO:0000313" key="9">
    <source>
        <dbReference type="Proteomes" id="UP000294545"/>
    </source>
</evidence>
<feature type="domain" description="Anti-sigma-28 factor FlgM C-terminal" evidence="7">
    <location>
        <begin position="31"/>
        <end position="85"/>
    </location>
</feature>
<keyword evidence="4" id="KW-1005">Bacterial flagellum biogenesis</keyword>
<dbReference type="NCBIfam" id="TIGR03824">
    <property type="entry name" value="FlgM_jcvi"/>
    <property type="match status" value="1"/>
</dbReference>
<evidence type="ECO:0000256" key="1">
    <source>
        <dbReference type="ARBA" id="ARBA00005322"/>
    </source>
</evidence>
<dbReference type="InterPro" id="IPR007412">
    <property type="entry name" value="FlgM"/>
</dbReference>
<evidence type="ECO:0000259" key="7">
    <source>
        <dbReference type="Pfam" id="PF04316"/>
    </source>
</evidence>
<dbReference type="GO" id="GO:0045892">
    <property type="term" value="P:negative regulation of DNA-templated transcription"/>
    <property type="evidence" value="ECO:0007669"/>
    <property type="project" value="InterPro"/>
</dbReference>
<keyword evidence="5" id="KW-0805">Transcription regulation</keyword>
<evidence type="ECO:0000256" key="3">
    <source>
        <dbReference type="ARBA" id="ARBA00022491"/>
    </source>
</evidence>
<dbReference type="InterPro" id="IPR031316">
    <property type="entry name" value="FlgM_C"/>
</dbReference>